<sequence>MAAYTNAYVYARQFVLARAPETTFFDNAHLEVRVYPNGVLRGGPSGGVTVATAIMSLAMNIITPANLAMSGLLNDQGDMLSIGGLIQKMLAAKDAGKTMIVIPEGNRGQFAMKISWQSPLLGPASFTFTGAELHRVRAHTREERQTAYNYE</sequence>
<protein>
    <submittedName>
        <fullName evidence="3">Lon proteolytic domain-containing protein</fullName>
    </submittedName>
</protein>
<evidence type="ECO:0000313" key="2">
    <source>
        <dbReference type="Proteomes" id="UP000050741"/>
    </source>
</evidence>
<dbReference type="InterPro" id="IPR008269">
    <property type="entry name" value="Lon_proteolytic"/>
</dbReference>
<feature type="domain" description="Lon proteolytic" evidence="1">
    <location>
        <begin position="7"/>
        <end position="110"/>
    </location>
</feature>
<dbReference type="SUPFAM" id="SSF54211">
    <property type="entry name" value="Ribosomal protein S5 domain 2-like"/>
    <property type="match status" value="1"/>
</dbReference>
<dbReference type="InterPro" id="IPR014721">
    <property type="entry name" value="Ribsml_uS5_D2-typ_fold_subgr"/>
</dbReference>
<dbReference type="Proteomes" id="UP000050741">
    <property type="component" value="Unassembled WGS sequence"/>
</dbReference>
<dbReference type="Pfam" id="PF05362">
    <property type="entry name" value="Lon_C"/>
    <property type="match status" value="1"/>
</dbReference>
<name>A0A183BU88_GLOPA</name>
<evidence type="ECO:0000313" key="3">
    <source>
        <dbReference type="WBParaSite" id="GPLIN_000417400"/>
    </source>
</evidence>
<dbReference type="PANTHER" id="PTHR43718">
    <property type="entry name" value="LON PROTEASE"/>
    <property type="match status" value="1"/>
</dbReference>
<dbReference type="GO" id="GO:0005524">
    <property type="term" value="F:ATP binding"/>
    <property type="evidence" value="ECO:0007669"/>
    <property type="project" value="InterPro"/>
</dbReference>
<dbReference type="InterPro" id="IPR020568">
    <property type="entry name" value="Ribosomal_Su5_D2-typ_SF"/>
</dbReference>
<evidence type="ECO:0000259" key="1">
    <source>
        <dbReference type="Pfam" id="PF05362"/>
    </source>
</evidence>
<dbReference type="PANTHER" id="PTHR43718:SF2">
    <property type="entry name" value="LON PROTEASE HOMOLOG, MITOCHONDRIAL"/>
    <property type="match status" value="1"/>
</dbReference>
<dbReference type="GO" id="GO:0004252">
    <property type="term" value="F:serine-type endopeptidase activity"/>
    <property type="evidence" value="ECO:0007669"/>
    <property type="project" value="InterPro"/>
</dbReference>
<dbReference type="GO" id="GO:0006515">
    <property type="term" value="P:protein quality control for misfolded or incompletely synthesized proteins"/>
    <property type="evidence" value="ECO:0007669"/>
    <property type="project" value="TreeGrafter"/>
</dbReference>
<organism evidence="2 3">
    <name type="scientific">Globodera pallida</name>
    <name type="common">Potato cyst nematode worm</name>
    <name type="synonym">Heterodera pallida</name>
    <dbReference type="NCBI Taxonomy" id="36090"/>
    <lineage>
        <taxon>Eukaryota</taxon>
        <taxon>Metazoa</taxon>
        <taxon>Ecdysozoa</taxon>
        <taxon>Nematoda</taxon>
        <taxon>Chromadorea</taxon>
        <taxon>Rhabditida</taxon>
        <taxon>Tylenchina</taxon>
        <taxon>Tylenchomorpha</taxon>
        <taxon>Tylenchoidea</taxon>
        <taxon>Heteroderidae</taxon>
        <taxon>Heteroderinae</taxon>
        <taxon>Globodera</taxon>
    </lineage>
</organism>
<dbReference type="PRINTS" id="PR00830">
    <property type="entry name" value="ENDOLAPTASE"/>
</dbReference>
<reference evidence="2" key="1">
    <citation type="submission" date="2013-12" db="EMBL/GenBank/DDBJ databases">
        <authorList>
            <person name="Aslett M."/>
        </authorList>
    </citation>
    <scope>NUCLEOTIDE SEQUENCE [LARGE SCALE GENOMIC DNA]</scope>
    <source>
        <strain evidence="2">Lindley</strain>
    </source>
</reference>
<dbReference type="GO" id="GO:0004176">
    <property type="term" value="F:ATP-dependent peptidase activity"/>
    <property type="evidence" value="ECO:0007669"/>
    <property type="project" value="InterPro"/>
</dbReference>
<dbReference type="InterPro" id="IPR027065">
    <property type="entry name" value="Lon_Prtase"/>
</dbReference>
<accession>A0A183BU88</accession>
<reference evidence="2" key="2">
    <citation type="submission" date="2014-05" db="EMBL/GenBank/DDBJ databases">
        <title>The genome and life-stage specific transcriptomes of Globodera pallida elucidate key aspects of plant parasitism by a cyst nematode.</title>
        <authorList>
            <person name="Cotton J.A."/>
            <person name="Lilley C.J."/>
            <person name="Jones L.M."/>
            <person name="Kikuchi T."/>
            <person name="Reid A.J."/>
            <person name="Thorpe P."/>
            <person name="Tsai I.J."/>
            <person name="Beasley H."/>
            <person name="Blok V."/>
            <person name="Cock P.J.A."/>
            <person name="Van den Akker S.E."/>
            <person name="Holroyd N."/>
            <person name="Hunt M."/>
            <person name="Mantelin S."/>
            <person name="Naghra H."/>
            <person name="Pain A."/>
            <person name="Palomares-Rius J.E."/>
            <person name="Zarowiecki M."/>
            <person name="Berriman M."/>
            <person name="Jones J.T."/>
            <person name="Urwin P.E."/>
        </authorList>
    </citation>
    <scope>NUCLEOTIDE SEQUENCE [LARGE SCALE GENOMIC DNA]</scope>
    <source>
        <strain evidence="2">Lindley</strain>
    </source>
</reference>
<dbReference type="Gene3D" id="3.30.230.10">
    <property type="match status" value="1"/>
</dbReference>
<keyword evidence="2" id="KW-1185">Reference proteome</keyword>
<reference evidence="3" key="3">
    <citation type="submission" date="2016-06" db="UniProtKB">
        <authorList>
            <consortium name="WormBaseParasite"/>
        </authorList>
    </citation>
    <scope>IDENTIFICATION</scope>
</reference>
<proteinExistence type="predicted"/>
<dbReference type="WBParaSite" id="GPLIN_000417400">
    <property type="protein sequence ID" value="GPLIN_000417400"/>
    <property type="gene ID" value="GPLIN_000417400"/>
</dbReference>
<dbReference type="AlphaFoldDB" id="A0A183BU88"/>